<comment type="caution">
    <text evidence="3">The sequence shown here is derived from an EMBL/GenBank/DDBJ whole genome shotgun (WGS) entry which is preliminary data.</text>
</comment>
<evidence type="ECO:0000256" key="1">
    <source>
        <dbReference type="SAM" id="MobiDB-lite"/>
    </source>
</evidence>
<keyword evidence="2" id="KW-0812">Transmembrane</keyword>
<proteinExistence type="predicted"/>
<organism evidence="3 4">
    <name type="scientific">Subdoligranulum variabile</name>
    <dbReference type="NCBI Taxonomy" id="214851"/>
    <lineage>
        <taxon>Bacteria</taxon>
        <taxon>Bacillati</taxon>
        <taxon>Bacillota</taxon>
        <taxon>Clostridia</taxon>
        <taxon>Eubacteriales</taxon>
        <taxon>Oscillospiraceae</taxon>
        <taxon>Subdoligranulum</taxon>
    </lineage>
</organism>
<keyword evidence="2" id="KW-0472">Membrane</keyword>
<evidence type="ECO:0000256" key="2">
    <source>
        <dbReference type="SAM" id="Phobius"/>
    </source>
</evidence>
<dbReference type="EMBL" id="JAGZGG010000006">
    <property type="protein sequence ID" value="MBS5331777.1"/>
    <property type="molecule type" value="Genomic_DNA"/>
</dbReference>
<reference evidence="3" key="1">
    <citation type="submission" date="2021-02" db="EMBL/GenBank/DDBJ databases">
        <title>Infant gut strain persistence is associated with maternal origin, phylogeny, and functional potential including surface adhesion and iron acquisition.</title>
        <authorList>
            <person name="Lou Y.C."/>
        </authorList>
    </citation>
    <scope>NUCLEOTIDE SEQUENCE</scope>
    <source>
        <strain evidence="3">L3_101_000M1_dasL3_101_000M1_concoct_87</strain>
    </source>
</reference>
<feature type="compositionally biased region" description="Basic and acidic residues" evidence="1">
    <location>
        <begin position="345"/>
        <end position="355"/>
    </location>
</feature>
<protein>
    <submittedName>
        <fullName evidence="3">YcxB family protein</fullName>
    </submittedName>
</protein>
<feature type="region of interest" description="Disordered" evidence="1">
    <location>
        <begin position="215"/>
        <end position="241"/>
    </location>
</feature>
<evidence type="ECO:0000313" key="3">
    <source>
        <dbReference type="EMBL" id="MBS5331777.1"/>
    </source>
</evidence>
<keyword evidence="2" id="KW-1133">Transmembrane helix</keyword>
<feature type="transmembrane region" description="Helical" evidence="2">
    <location>
        <begin position="61"/>
        <end position="85"/>
    </location>
</feature>
<sequence length="355" mass="39806">MDTQKSWQLDQPQGTPLYTLDVHNTQTMHVKRMLLINRLRLWQLAAAVALLFLYINSASVLGFVLGFLSIPYAFFLARSMAVSAYKSNETARGKLVHYTFYEDCFTVQSSYSQSTIWYDDLYRVIVRKHSVCLMVSNRIGYALCENECPESVLDFLRERCAEKRKPKAKEILFSVLFALLCVLFLGYACMAVLARCSTSAETVPAPTPLPTESAIVEEEPTPAPTAAPTAAPDTEETISKDPISTGYDVIYETYLKETSTTYEFKLTAKGEDYIILNDTDDAVEFLQYDRDSANGSCALYVYERCPKDANGGWSRQEAQILNIYAYHYRDGATAASGKTGWGDAPTKEYSELTGE</sequence>
<name>A0A943HJ05_9FIRM</name>
<feature type="transmembrane region" description="Helical" evidence="2">
    <location>
        <begin position="171"/>
        <end position="194"/>
    </location>
</feature>
<gene>
    <name evidence="3" type="ORF">KHY36_04515</name>
</gene>
<dbReference type="Proteomes" id="UP000759273">
    <property type="component" value="Unassembled WGS sequence"/>
</dbReference>
<feature type="transmembrane region" description="Helical" evidence="2">
    <location>
        <begin position="39"/>
        <end position="55"/>
    </location>
</feature>
<accession>A0A943HJ05</accession>
<feature type="region of interest" description="Disordered" evidence="1">
    <location>
        <begin position="336"/>
        <end position="355"/>
    </location>
</feature>
<evidence type="ECO:0000313" key="4">
    <source>
        <dbReference type="Proteomes" id="UP000759273"/>
    </source>
</evidence>
<dbReference type="AlphaFoldDB" id="A0A943HJ05"/>